<gene>
    <name evidence="1" type="ORF">COO09_16150</name>
</gene>
<dbReference type="EMBL" id="NWUF01000017">
    <property type="protein sequence ID" value="PCE41208.1"/>
    <property type="molecule type" value="Genomic_DNA"/>
</dbReference>
<keyword evidence="2" id="KW-1185">Reference proteome</keyword>
<sequence length="234" mass="24955">MLGDLTARVPNFGTIDAPARDHETLLWIGRLLACIEYLGDGADIAFTRVAAQNLGGLTHEGNVTTLLTNLYSALAKAEARLPTAARGTFIGAGNAMDGLAAVARVFGGAAKDLLIVDPYMGERAVMDFIPMAAEGIRIRLLADAASVKPGLNPAVEAWARQYGRTRPLVVRLAPARSLHDRLVLIDGATAWSLTQSLEHLAQRSPASVARLPAEVASLKISFFDDLWAKAQTFP</sequence>
<organism evidence="1 2">
    <name type="scientific">Rhizorhabdus dicambivorans</name>
    <dbReference type="NCBI Taxonomy" id="1850238"/>
    <lineage>
        <taxon>Bacteria</taxon>
        <taxon>Pseudomonadati</taxon>
        <taxon>Pseudomonadota</taxon>
        <taxon>Alphaproteobacteria</taxon>
        <taxon>Sphingomonadales</taxon>
        <taxon>Sphingomonadaceae</taxon>
        <taxon>Rhizorhabdus</taxon>
    </lineage>
</organism>
<dbReference type="AlphaFoldDB" id="A0A2A4FUU0"/>
<reference evidence="1 2" key="1">
    <citation type="submission" date="2017-09" db="EMBL/GenBank/DDBJ databases">
        <title>The Catabolism of 3,6-Dichlorosalicylic acid is Initiated by the Cytochrome P450 Monooxygenase DsmABC in Rhizorhabdus dicambivorans Ndbn-20.</title>
        <authorList>
            <person name="Na L."/>
        </authorList>
    </citation>
    <scope>NUCLEOTIDE SEQUENCE [LARGE SCALE GENOMIC DNA]</scope>
    <source>
        <strain evidence="1 2">Ndbn-20m</strain>
    </source>
</reference>
<evidence type="ECO:0000313" key="1">
    <source>
        <dbReference type="EMBL" id="PCE41208.1"/>
    </source>
</evidence>
<name>A0A2A4FUU0_9SPHN</name>
<proteinExistence type="predicted"/>
<protein>
    <submittedName>
        <fullName evidence="1">Uncharacterized protein</fullName>
    </submittedName>
</protein>
<evidence type="ECO:0000313" key="2">
    <source>
        <dbReference type="Proteomes" id="UP000218934"/>
    </source>
</evidence>
<accession>A0A2A4FUU0</accession>
<comment type="caution">
    <text evidence="1">The sequence shown here is derived from an EMBL/GenBank/DDBJ whole genome shotgun (WGS) entry which is preliminary data.</text>
</comment>
<dbReference type="SUPFAM" id="SSF56024">
    <property type="entry name" value="Phospholipase D/nuclease"/>
    <property type="match status" value="1"/>
</dbReference>
<dbReference type="Proteomes" id="UP000218934">
    <property type="component" value="Unassembled WGS sequence"/>
</dbReference>